<dbReference type="InterPro" id="IPR011009">
    <property type="entry name" value="Kinase-like_dom_sf"/>
</dbReference>
<reference evidence="5" key="1">
    <citation type="submission" date="2020-06" db="EMBL/GenBank/DDBJ databases">
        <authorList>
            <person name="Li T."/>
            <person name="Hu X."/>
            <person name="Zhang T."/>
            <person name="Song X."/>
            <person name="Zhang H."/>
            <person name="Dai N."/>
            <person name="Sheng W."/>
            <person name="Hou X."/>
            <person name="Wei L."/>
        </authorList>
    </citation>
    <scope>NUCLEOTIDE SEQUENCE</scope>
    <source>
        <strain evidence="5">KEN1</strain>
        <tissue evidence="5">Leaf</tissue>
    </source>
</reference>
<reference evidence="5" key="2">
    <citation type="journal article" date="2024" name="Plant">
        <title>Genomic evolution and insights into agronomic trait innovations of Sesamum species.</title>
        <authorList>
            <person name="Miao H."/>
            <person name="Wang L."/>
            <person name="Qu L."/>
            <person name="Liu H."/>
            <person name="Sun Y."/>
            <person name="Le M."/>
            <person name="Wang Q."/>
            <person name="Wei S."/>
            <person name="Zheng Y."/>
            <person name="Lin W."/>
            <person name="Duan Y."/>
            <person name="Cao H."/>
            <person name="Xiong S."/>
            <person name="Wang X."/>
            <person name="Wei L."/>
            <person name="Li C."/>
            <person name="Ma Q."/>
            <person name="Ju M."/>
            <person name="Zhao R."/>
            <person name="Li G."/>
            <person name="Mu C."/>
            <person name="Tian Q."/>
            <person name="Mei H."/>
            <person name="Zhang T."/>
            <person name="Gao T."/>
            <person name="Zhang H."/>
        </authorList>
    </citation>
    <scope>NUCLEOTIDE SEQUENCE</scope>
    <source>
        <strain evidence="5">KEN1</strain>
    </source>
</reference>
<accession>A0AAW2Y2R2</accession>
<dbReference type="PANTHER" id="PTHR27001:SF20">
    <property type="entry name" value="PROTEIN KINASE SUPERFAMILY PROTEIN"/>
    <property type="match status" value="1"/>
</dbReference>
<dbReference type="PANTHER" id="PTHR27001">
    <property type="entry name" value="OS01G0253100 PROTEIN"/>
    <property type="match status" value="1"/>
</dbReference>
<dbReference type="Gene3D" id="3.30.200.20">
    <property type="entry name" value="Phosphorylase Kinase, domain 1"/>
    <property type="match status" value="1"/>
</dbReference>
<gene>
    <name evidence="5" type="ORF">Slati_0626600</name>
</gene>
<evidence type="ECO:0000256" key="2">
    <source>
        <dbReference type="ARBA" id="ARBA00022840"/>
    </source>
</evidence>
<feature type="domain" description="Protein kinase" evidence="4">
    <location>
        <begin position="43"/>
        <end position="328"/>
    </location>
</feature>
<dbReference type="FunFam" id="3.30.200.20:FF:000521">
    <property type="entry name" value="Protein kinase superfamily protein"/>
    <property type="match status" value="1"/>
</dbReference>
<evidence type="ECO:0000256" key="3">
    <source>
        <dbReference type="SAM" id="SignalP"/>
    </source>
</evidence>
<dbReference type="GO" id="GO:0005524">
    <property type="term" value="F:ATP binding"/>
    <property type="evidence" value="ECO:0007669"/>
    <property type="project" value="UniProtKB-KW"/>
</dbReference>
<dbReference type="Pfam" id="PF07714">
    <property type="entry name" value="PK_Tyr_Ser-Thr"/>
    <property type="match status" value="1"/>
</dbReference>
<name>A0AAW2Y2R2_9LAMI</name>
<keyword evidence="5" id="KW-0675">Receptor</keyword>
<protein>
    <submittedName>
        <fullName evidence="5">Receptor-like protein kinase</fullName>
    </submittedName>
</protein>
<keyword evidence="3" id="KW-0732">Signal</keyword>
<keyword evidence="2" id="KW-0067">ATP-binding</keyword>
<evidence type="ECO:0000313" key="5">
    <source>
        <dbReference type="EMBL" id="KAL0459994.1"/>
    </source>
</evidence>
<dbReference type="SUPFAM" id="SSF56112">
    <property type="entry name" value="Protein kinase-like (PK-like)"/>
    <property type="match status" value="1"/>
</dbReference>
<dbReference type="AlphaFoldDB" id="A0AAW2Y2R2"/>
<evidence type="ECO:0000259" key="4">
    <source>
        <dbReference type="PROSITE" id="PS50011"/>
    </source>
</evidence>
<comment type="caution">
    <text evidence="5">The sequence shown here is derived from an EMBL/GenBank/DDBJ whole genome shotgun (WGS) entry which is preliminary data.</text>
</comment>
<evidence type="ECO:0000256" key="1">
    <source>
        <dbReference type="ARBA" id="ARBA00022741"/>
    </source>
</evidence>
<proteinExistence type="predicted"/>
<dbReference type="PROSITE" id="PS50011">
    <property type="entry name" value="PROTEIN_KINASE_DOM"/>
    <property type="match status" value="1"/>
</dbReference>
<keyword evidence="5" id="KW-0808">Transferase</keyword>
<dbReference type="GO" id="GO:0004672">
    <property type="term" value="F:protein kinase activity"/>
    <property type="evidence" value="ECO:0007669"/>
    <property type="project" value="InterPro"/>
</dbReference>
<keyword evidence="5" id="KW-0418">Kinase</keyword>
<dbReference type="GO" id="GO:0005886">
    <property type="term" value="C:plasma membrane"/>
    <property type="evidence" value="ECO:0007669"/>
    <property type="project" value="TreeGrafter"/>
</dbReference>
<organism evidence="5">
    <name type="scientific">Sesamum latifolium</name>
    <dbReference type="NCBI Taxonomy" id="2727402"/>
    <lineage>
        <taxon>Eukaryota</taxon>
        <taxon>Viridiplantae</taxon>
        <taxon>Streptophyta</taxon>
        <taxon>Embryophyta</taxon>
        <taxon>Tracheophyta</taxon>
        <taxon>Spermatophyta</taxon>
        <taxon>Magnoliopsida</taxon>
        <taxon>eudicotyledons</taxon>
        <taxon>Gunneridae</taxon>
        <taxon>Pentapetalae</taxon>
        <taxon>asterids</taxon>
        <taxon>lamiids</taxon>
        <taxon>Lamiales</taxon>
        <taxon>Pedaliaceae</taxon>
        <taxon>Sesamum</taxon>
    </lineage>
</organism>
<feature type="signal peptide" evidence="3">
    <location>
        <begin position="1"/>
        <end position="22"/>
    </location>
</feature>
<dbReference type="InterPro" id="IPR000719">
    <property type="entry name" value="Prot_kinase_dom"/>
</dbReference>
<keyword evidence="1" id="KW-0547">Nucleotide-binding</keyword>
<dbReference type="Gene3D" id="1.10.510.10">
    <property type="entry name" value="Transferase(Phosphotransferase) domain 1"/>
    <property type="match status" value="1"/>
</dbReference>
<sequence length="328" mass="36917">MSDENLILKIRLLLLAWFHLRSQPGPPSLVKRFSYKDIKKATDGFKRVTQSSSRGASYKAKFQNGHLATVKEVKLSDEDDDSFYREVQLLGRLHHRHIVALCGFSAGSKRFLVFENMEEGSLKEHLSDPLKTPLNWRTRLQIAIGIAAAVEYLHFFCDPPIYHVTISSSTIMLDENLIPKISGISLSNAAANCMKPPTSSRCSKGIGFVQKSCPVLILLVPDLARVAECTEQGCKNMIFQLGLVILELITGQSSEKGGVDLVQWVQESHFLRSIHKMIDPDLGNNYDPRELNGLLNVARLCIKSVDKPRIYTPQILWYLQKKIGITRK</sequence>
<dbReference type="EMBL" id="JACGWN010000002">
    <property type="protein sequence ID" value="KAL0459994.1"/>
    <property type="molecule type" value="Genomic_DNA"/>
</dbReference>
<dbReference type="InterPro" id="IPR001245">
    <property type="entry name" value="Ser-Thr/Tyr_kinase_cat_dom"/>
</dbReference>
<feature type="chain" id="PRO_5043710952" evidence="3">
    <location>
        <begin position="23"/>
        <end position="328"/>
    </location>
</feature>